<keyword evidence="5" id="KW-0769">Symport</keyword>
<keyword evidence="9" id="KW-0927">Auxin signaling pathway</keyword>
<feature type="transmembrane region" description="Helical" evidence="12">
    <location>
        <begin position="375"/>
        <end position="395"/>
    </location>
</feature>
<keyword evidence="7 12" id="KW-1133">Transmembrane helix</keyword>
<evidence type="ECO:0000256" key="5">
    <source>
        <dbReference type="ARBA" id="ARBA00022847"/>
    </source>
</evidence>
<dbReference type="Proteomes" id="UP000811246">
    <property type="component" value="Chromosome 4"/>
</dbReference>
<feature type="transmembrane region" description="Helical" evidence="12">
    <location>
        <begin position="401"/>
        <end position="422"/>
    </location>
</feature>
<evidence type="ECO:0000256" key="7">
    <source>
        <dbReference type="ARBA" id="ARBA00022989"/>
    </source>
</evidence>
<name>A0A922JT58_CARIL</name>
<feature type="domain" description="Amino acid transporter transmembrane" evidence="13">
    <location>
        <begin position="54"/>
        <end position="452"/>
    </location>
</feature>
<keyword evidence="4 12" id="KW-0812">Transmembrane</keyword>
<evidence type="ECO:0000256" key="12">
    <source>
        <dbReference type="SAM" id="Phobius"/>
    </source>
</evidence>
<comment type="caution">
    <text evidence="14">The sequence shown here is derived from an EMBL/GenBank/DDBJ whole genome shotgun (WGS) entry which is preliminary data.</text>
</comment>
<evidence type="ECO:0000256" key="4">
    <source>
        <dbReference type="ARBA" id="ARBA00022692"/>
    </source>
</evidence>
<comment type="subcellular location">
    <subcellularLocation>
        <location evidence="1">Endomembrane system</location>
        <topology evidence="1">Multi-pass membrane protein</topology>
    </subcellularLocation>
</comment>
<feature type="transmembrane region" description="Helical" evidence="12">
    <location>
        <begin position="291"/>
        <end position="312"/>
    </location>
</feature>
<feature type="transmembrane region" description="Helical" evidence="12">
    <location>
        <begin position="57"/>
        <end position="76"/>
    </location>
</feature>
<comment type="function">
    <text evidence="10">Carrier protein involved in proton-driven auxin influx. Mediates the formation of auxin gradient from developing leaves (site of auxin biosynthesis) to tips by contributing to the loading of auxin in vascular tissues and facilitating acropetal (base to tip) auxin transport within inner tissues of the root apex, and basipetal (tip to base) auxin transport within outer tissues of the root apex. May be involved in lateral roots and nodules formation.</text>
</comment>
<feature type="transmembrane region" description="Helical" evidence="12">
    <location>
        <begin position="332"/>
        <end position="354"/>
    </location>
</feature>
<keyword evidence="3" id="KW-0813">Transport</keyword>
<evidence type="ECO:0000256" key="8">
    <source>
        <dbReference type="ARBA" id="ARBA00023136"/>
    </source>
</evidence>
<feature type="transmembrane region" description="Helical" evidence="12">
    <location>
        <begin position="203"/>
        <end position="224"/>
    </location>
</feature>
<protein>
    <recommendedName>
        <fullName evidence="13">Amino acid transporter transmembrane domain-containing protein</fullName>
    </recommendedName>
</protein>
<evidence type="ECO:0000313" key="14">
    <source>
        <dbReference type="EMBL" id="KAG6715762.1"/>
    </source>
</evidence>
<dbReference type="EMBL" id="CM031828">
    <property type="protein sequence ID" value="KAG6715762.1"/>
    <property type="molecule type" value="Genomic_DNA"/>
</dbReference>
<dbReference type="GO" id="GO:0015293">
    <property type="term" value="F:symporter activity"/>
    <property type="evidence" value="ECO:0007669"/>
    <property type="project" value="UniProtKB-KW"/>
</dbReference>
<organism evidence="14 15">
    <name type="scientific">Carya illinoinensis</name>
    <name type="common">Pecan</name>
    <dbReference type="NCBI Taxonomy" id="32201"/>
    <lineage>
        <taxon>Eukaryota</taxon>
        <taxon>Viridiplantae</taxon>
        <taxon>Streptophyta</taxon>
        <taxon>Embryophyta</taxon>
        <taxon>Tracheophyta</taxon>
        <taxon>Spermatophyta</taxon>
        <taxon>Magnoliopsida</taxon>
        <taxon>eudicotyledons</taxon>
        <taxon>Gunneridae</taxon>
        <taxon>Pentapetalae</taxon>
        <taxon>rosids</taxon>
        <taxon>fabids</taxon>
        <taxon>Fagales</taxon>
        <taxon>Juglandaceae</taxon>
        <taxon>Carya</taxon>
    </lineage>
</organism>
<dbReference type="AlphaFoldDB" id="A0A922JT58"/>
<keyword evidence="6" id="KW-0029">Amino-acid transport</keyword>
<keyword evidence="8 12" id="KW-0472">Membrane</keyword>
<evidence type="ECO:0000256" key="2">
    <source>
        <dbReference type="ARBA" id="ARBA00005590"/>
    </source>
</evidence>
<feature type="transmembrane region" description="Helical" evidence="12">
    <location>
        <begin position="83"/>
        <end position="104"/>
    </location>
</feature>
<dbReference type="GO" id="GO:0006865">
    <property type="term" value="P:amino acid transport"/>
    <property type="evidence" value="ECO:0007669"/>
    <property type="project" value="UniProtKB-KW"/>
</dbReference>
<evidence type="ECO:0000256" key="9">
    <source>
        <dbReference type="ARBA" id="ARBA00023294"/>
    </source>
</evidence>
<dbReference type="InterPro" id="IPR013057">
    <property type="entry name" value="AA_transpt_TM"/>
</dbReference>
<gene>
    <name evidence="14" type="ORF">I3842_04G010900</name>
</gene>
<evidence type="ECO:0000313" key="15">
    <source>
        <dbReference type="Proteomes" id="UP000811246"/>
    </source>
</evidence>
<evidence type="ECO:0000256" key="11">
    <source>
        <dbReference type="SAM" id="MobiDB-lite"/>
    </source>
</evidence>
<dbReference type="GO" id="GO:0012505">
    <property type="term" value="C:endomembrane system"/>
    <property type="evidence" value="ECO:0007669"/>
    <property type="project" value="UniProtKB-SubCell"/>
</dbReference>
<dbReference type="PANTHER" id="PTHR48017">
    <property type="entry name" value="OS05G0424000 PROTEIN-RELATED"/>
    <property type="match status" value="1"/>
</dbReference>
<evidence type="ECO:0000256" key="3">
    <source>
        <dbReference type="ARBA" id="ARBA00022448"/>
    </source>
</evidence>
<evidence type="ECO:0000256" key="6">
    <source>
        <dbReference type="ARBA" id="ARBA00022970"/>
    </source>
</evidence>
<evidence type="ECO:0000259" key="13">
    <source>
        <dbReference type="Pfam" id="PF01490"/>
    </source>
</evidence>
<sequence length="468" mass="51603">MVRTLLKKICVTSPRLDPNMANGANVDRDQAQTGRGTDQEADLNKWLPVTASRKAKWWYSAFHNVTAMVGAGILGLPFAISQLGWIPGIVSILGSWLITFYSLWQLVELHEAVPGKRFDRYHELGQHAFGEKLGYWIVVPQQACVQAATTIVYSVTGGKSLKKFFDLLIPSANGVRQTYFILIFSCLQLVISQTPNFNSLKGISLLAAVMSLCYALVAFVASTIRGSHNDHHLITYGVRSHSTGGQIFDALNALGTVAFAFAAHSVALEIQATIPSSPQKPSKKPMWRGCLWAYIIVAFCYLSVSISGFWAFGNAVDDDILVSLEKPRLLIAIANLMVFFHVLGSYQVFAMPLFDLLESFLVLKLHFTPGRALRLIGRSTYVALAGFIAMCVPFFGGLLGFFGGLVFTSTSFFLPCIIWLIIRKPKTWSFHWVASWVSIILGVMIAVFAPIGGLRQIIVSAKTYKIFS</sequence>
<dbReference type="GO" id="GO:0009734">
    <property type="term" value="P:auxin-activated signaling pathway"/>
    <property type="evidence" value="ECO:0007669"/>
    <property type="project" value="UniProtKB-KW"/>
</dbReference>
<proteinExistence type="inferred from homology"/>
<reference evidence="14" key="1">
    <citation type="submission" date="2021-01" db="EMBL/GenBank/DDBJ databases">
        <authorList>
            <person name="Lovell J.T."/>
            <person name="Bentley N."/>
            <person name="Bhattarai G."/>
            <person name="Jenkins J.W."/>
            <person name="Sreedasyam A."/>
            <person name="Alarcon Y."/>
            <person name="Bock C."/>
            <person name="Boston L."/>
            <person name="Carlson J."/>
            <person name="Cervantes K."/>
            <person name="Clermont K."/>
            <person name="Krom N."/>
            <person name="Kubenka K."/>
            <person name="Mamidi S."/>
            <person name="Mattison C."/>
            <person name="Monteros M."/>
            <person name="Pisani C."/>
            <person name="Plott C."/>
            <person name="Rajasekar S."/>
            <person name="Rhein H.S."/>
            <person name="Rohla C."/>
            <person name="Song M."/>
            <person name="Hilaire R.S."/>
            <person name="Shu S."/>
            <person name="Wells L."/>
            <person name="Wang X."/>
            <person name="Webber J."/>
            <person name="Heerema R.J."/>
            <person name="Klein P."/>
            <person name="Conner P."/>
            <person name="Grauke L."/>
            <person name="Grimwood J."/>
            <person name="Schmutz J."/>
            <person name="Randall J.J."/>
        </authorList>
    </citation>
    <scope>NUCLEOTIDE SEQUENCE</scope>
    <source>
        <tissue evidence="14">Leaf</tissue>
    </source>
</reference>
<accession>A0A922JT58</accession>
<comment type="similarity">
    <text evidence="2">Belongs to the amino acid/polyamine transporter 2 family. Amino acid/auxin permease (AAAP) (TC 2.A.18.1) subfamily.</text>
</comment>
<evidence type="ECO:0000256" key="1">
    <source>
        <dbReference type="ARBA" id="ARBA00004127"/>
    </source>
</evidence>
<dbReference type="Pfam" id="PF01490">
    <property type="entry name" value="Aa_trans"/>
    <property type="match status" value="1"/>
</dbReference>
<feature type="region of interest" description="Disordered" evidence="11">
    <location>
        <begin position="20"/>
        <end position="40"/>
    </location>
</feature>
<feature type="transmembrane region" description="Helical" evidence="12">
    <location>
        <begin position="434"/>
        <end position="458"/>
    </location>
</feature>
<evidence type="ECO:0000256" key="10">
    <source>
        <dbReference type="ARBA" id="ARBA00045588"/>
    </source>
</evidence>